<accession>A0ABT5FNI8</accession>
<feature type="signal peptide" evidence="2">
    <location>
        <begin position="1"/>
        <end position="18"/>
    </location>
</feature>
<keyword evidence="2" id="KW-0732">Signal</keyword>
<protein>
    <recommendedName>
        <fullName evidence="5">Secreted protein</fullName>
    </recommendedName>
</protein>
<proteinExistence type="predicted"/>
<evidence type="ECO:0000256" key="1">
    <source>
        <dbReference type="SAM" id="MobiDB-lite"/>
    </source>
</evidence>
<feature type="compositionally biased region" description="Low complexity" evidence="1">
    <location>
        <begin position="30"/>
        <end position="42"/>
    </location>
</feature>
<evidence type="ECO:0000256" key="2">
    <source>
        <dbReference type="SAM" id="SignalP"/>
    </source>
</evidence>
<dbReference type="RefSeq" id="WP_272174411.1">
    <property type="nucleotide sequence ID" value="NZ_JAQOSK010000002.1"/>
</dbReference>
<organism evidence="3 4">
    <name type="scientific">Streptomyces gilvifuscus</name>
    <dbReference type="NCBI Taxonomy" id="1550617"/>
    <lineage>
        <taxon>Bacteria</taxon>
        <taxon>Bacillati</taxon>
        <taxon>Actinomycetota</taxon>
        <taxon>Actinomycetes</taxon>
        <taxon>Kitasatosporales</taxon>
        <taxon>Streptomycetaceae</taxon>
        <taxon>Streptomyces</taxon>
    </lineage>
</organism>
<gene>
    <name evidence="3" type="ORF">PO587_06355</name>
</gene>
<evidence type="ECO:0000313" key="3">
    <source>
        <dbReference type="EMBL" id="MDC2954071.1"/>
    </source>
</evidence>
<evidence type="ECO:0008006" key="5">
    <source>
        <dbReference type="Google" id="ProtNLM"/>
    </source>
</evidence>
<dbReference type="Proteomes" id="UP001221328">
    <property type="component" value="Unassembled WGS sequence"/>
</dbReference>
<comment type="caution">
    <text evidence="3">The sequence shown here is derived from an EMBL/GenBank/DDBJ whole genome shotgun (WGS) entry which is preliminary data.</text>
</comment>
<feature type="region of interest" description="Disordered" evidence="1">
    <location>
        <begin position="30"/>
        <end position="58"/>
    </location>
</feature>
<feature type="chain" id="PRO_5045564351" description="Secreted protein" evidence="2">
    <location>
        <begin position="19"/>
        <end position="195"/>
    </location>
</feature>
<keyword evidence="4" id="KW-1185">Reference proteome</keyword>
<reference evidence="3 4" key="1">
    <citation type="journal article" date="2015" name="Int. J. Syst. Evol. Microbiol.">
        <title>Streptomyces gilvifuscus sp. nov., an actinomycete that produces antibacterial compounds isolated from soil.</title>
        <authorList>
            <person name="Nguyen T.M."/>
            <person name="Kim J."/>
        </authorList>
    </citation>
    <scope>NUCLEOTIDE SEQUENCE [LARGE SCALE GENOMIC DNA]</scope>
    <source>
        <strain evidence="3 4">T113</strain>
    </source>
</reference>
<dbReference type="EMBL" id="JAQOSK010000002">
    <property type="protein sequence ID" value="MDC2954071.1"/>
    <property type="molecule type" value="Genomic_DNA"/>
</dbReference>
<sequence length="195" mass="19461">MSPLVVSRGLLLPSVVCAALVLGAAGTAAATTGPRTAATDTAVAQPSVPGAPTTDGAADIGRRLDEAKRLPGTEGLHPLLGVLTDLNDRRGERLGTDEATAYRKAVETASAPLVRELRDRSETAADGTTRAGARAADPISDALAQIQTAVQDLLKALGSLDLGSALDAVTGALSPVLSLVTGLLGGGLPSLPATE</sequence>
<evidence type="ECO:0000313" key="4">
    <source>
        <dbReference type="Proteomes" id="UP001221328"/>
    </source>
</evidence>
<name>A0ABT5FNI8_9ACTN</name>